<dbReference type="SMART" id="SM01347">
    <property type="entry name" value="Mre11_DNA_bind"/>
    <property type="match status" value="1"/>
</dbReference>
<dbReference type="FunFam" id="3.60.21.10:FF:000011">
    <property type="entry name" value="Double-strand break repair protein"/>
    <property type="match status" value="1"/>
</dbReference>
<keyword evidence="7" id="KW-0479">Metal-binding</keyword>
<evidence type="ECO:0000259" key="19">
    <source>
        <dbReference type="SMART" id="SM01347"/>
    </source>
</evidence>
<dbReference type="PANTHER" id="PTHR10139:SF1">
    <property type="entry name" value="DOUBLE-STRAND BREAK REPAIR PROTEIN MRE11"/>
    <property type="match status" value="1"/>
</dbReference>
<sequence length="596" mass="67073">MVGNDSSVWSQDESIRILIASDIHLGYLEEHPVRGEDSFIAFEETLSLAVQYDVDLILLGGDLFHHAKPSLNCIYRCMEIVRKYCLGDKPVSIELLSDQTINFSRNVNYEDPNLNVSYPILSIHGNHDDPVGREGISSLDLLSTGGLVNYFGKWTDYTHVRISPVLLQKGESKLALYGLSHLKDQRLSHLFQEKKVEMLRDEQHDWFNILVLHQNRAEDRGAGNFIKEAELPTFLDLIVWGHEHDCELYDMKGSREADHFNVIQPGSTVATSLAAGEARPKHCALLQIHKNDYILTALPLKTVRPFIFKTVVLSEHNLGDEDVNESEKVQAFLKQKVNEAIGEAQNLLSGDPRQPTMPLIRLSVFYEREDQIFNRARFGQNFTGQVANSNDILLLKRERKIREKRQGGHEDEVDVADYVADSTNVETLLRAYYDALPPERRLAALPVQLMTEAVRDFTIKQHEEILRHALDAHRRRCITTLIESNTDTDIEAIADRLRVLRDEIDSADVTQLAALNAAPVPAQIVIEGSSDEEPARSDAETTTRGRGRGARGGRARAGRAAARRHAGTPHTASYGRTENCYMDTEFCVKGSPSGFF</sequence>
<evidence type="ECO:0000313" key="20">
    <source>
        <dbReference type="EMBL" id="PCG71854.1"/>
    </source>
</evidence>
<keyword evidence="8 16" id="KW-0255">Endonuclease</keyword>
<comment type="cofactor">
    <cofactor evidence="1 16">
        <name>Mn(2+)</name>
        <dbReference type="ChEBI" id="CHEBI:29035"/>
    </cofactor>
</comment>
<proteinExistence type="inferred from homology"/>
<evidence type="ECO:0000256" key="7">
    <source>
        <dbReference type="ARBA" id="ARBA00022723"/>
    </source>
</evidence>
<dbReference type="Gene3D" id="3.60.21.10">
    <property type="match status" value="1"/>
</dbReference>
<organism evidence="20">
    <name type="scientific">Heliothis virescens</name>
    <name type="common">Tobacco budworm moth</name>
    <dbReference type="NCBI Taxonomy" id="7102"/>
    <lineage>
        <taxon>Eukaryota</taxon>
        <taxon>Metazoa</taxon>
        <taxon>Ecdysozoa</taxon>
        <taxon>Arthropoda</taxon>
        <taxon>Hexapoda</taxon>
        <taxon>Insecta</taxon>
        <taxon>Pterygota</taxon>
        <taxon>Neoptera</taxon>
        <taxon>Endopterygota</taxon>
        <taxon>Lepidoptera</taxon>
        <taxon>Glossata</taxon>
        <taxon>Ditrysia</taxon>
        <taxon>Noctuoidea</taxon>
        <taxon>Noctuidae</taxon>
        <taxon>Heliothinae</taxon>
        <taxon>Heliothis</taxon>
    </lineage>
</organism>
<dbReference type="GO" id="GO:0008296">
    <property type="term" value="F:3'-5'-DNA exonuclease activity"/>
    <property type="evidence" value="ECO:0007669"/>
    <property type="project" value="InterPro"/>
</dbReference>
<evidence type="ECO:0000256" key="3">
    <source>
        <dbReference type="ARBA" id="ARBA00004286"/>
    </source>
</evidence>
<dbReference type="GO" id="GO:0000724">
    <property type="term" value="P:double-strand break repair via homologous recombination"/>
    <property type="evidence" value="ECO:0007669"/>
    <property type="project" value="TreeGrafter"/>
</dbReference>
<keyword evidence="5" id="KW-0158">Chromosome</keyword>
<evidence type="ECO:0000256" key="16">
    <source>
        <dbReference type="PIRNR" id="PIRNR000882"/>
    </source>
</evidence>
<dbReference type="InterPro" id="IPR038487">
    <property type="entry name" value="Mre11_capping_dom"/>
</dbReference>
<dbReference type="GO" id="GO:0031573">
    <property type="term" value="P:mitotic intra-S DNA damage checkpoint signaling"/>
    <property type="evidence" value="ECO:0007669"/>
    <property type="project" value="TreeGrafter"/>
</dbReference>
<feature type="region of interest" description="Disordered" evidence="18">
    <location>
        <begin position="527"/>
        <end position="575"/>
    </location>
</feature>
<evidence type="ECO:0000256" key="15">
    <source>
        <dbReference type="ARBA" id="ARBA00023254"/>
    </source>
</evidence>
<dbReference type="GO" id="GO:0007095">
    <property type="term" value="P:mitotic G2 DNA damage checkpoint signaling"/>
    <property type="evidence" value="ECO:0007669"/>
    <property type="project" value="TreeGrafter"/>
</dbReference>
<dbReference type="STRING" id="7102.A0A2A4JJT4"/>
<evidence type="ECO:0000256" key="10">
    <source>
        <dbReference type="ARBA" id="ARBA00022801"/>
    </source>
</evidence>
<dbReference type="GO" id="GO:0042138">
    <property type="term" value="P:meiotic DNA double-strand break formation"/>
    <property type="evidence" value="ECO:0007669"/>
    <property type="project" value="TreeGrafter"/>
</dbReference>
<feature type="domain" description="Mre11 DNA-binding" evidence="19">
    <location>
        <begin position="293"/>
        <end position="457"/>
    </location>
</feature>
<comment type="function">
    <text evidence="16">Core component of the MRN complex, which plays a central role in double-strand break (DSB) repair, DNA recombination, maintenance of telomere integrity and meiosis. The MRN complex is involved in the repair of DNA double-strand breaks (DSBs) via homologous recombination (HR), an error-free mechanism which primarily occurs during S and G2 phases. The complex (1) mediates the end resection of damaged DNA, which generates proper single-stranded DNA, a key initial steps in HR, and is (2) required for the recruitment of other repair factors and efficient activation of ATM and ATR upon DNA damage. Within the MRN complex, MRE11 possesses both single-strand endonuclease activity and double-strand-specific 3'-5' exonuclease activity. MRE11 first endonucleolytically cleaves the 5' strand at DNA DSB ends to prevent non-homologous end joining (NHEJ) and licence HR. It then generates a single-stranded DNA gap via 3' to 5' exonucleolytic degradation, which is required for single-strand invasion and recombination.</text>
</comment>
<evidence type="ECO:0000256" key="8">
    <source>
        <dbReference type="ARBA" id="ARBA00022759"/>
    </source>
</evidence>
<evidence type="ECO:0000256" key="9">
    <source>
        <dbReference type="ARBA" id="ARBA00022763"/>
    </source>
</evidence>
<keyword evidence="14 16" id="KW-0539">Nucleus</keyword>
<dbReference type="GO" id="GO:0006303">
    <property type="term" value="P:double-strand break repair via nonhomologous end joining"/>
    <property type="evidence" value="ECO:0007669"/>
    <property type="project" value="TreeGrafter"/>
</dbReference>
<dbReference type="InterPro" id="IPR041796">
    <property type="entry name" value="Mre11_N"/>
</dbReference>
<dbReference type="SUPFAM" id="SSF56300">
    <property type="entry name" value="Metallo-dependent phosphatases"/>
    <property type="match status" value="1"/>
</dbReference>
<dbReference type="Pfam" id="PF04152">
    <property type="entry name" value="Mre11_DNA_bind"/>
    <property type="match status" value="1"/>
</dbReference>
<feature type="active site" description="Proton donor" evidence="17">
    <location>
        <position position="127"/>
    </location>
</feature>
<dbReference type="EMBL" id="NWSH01001282">
    <property type="protein sequence ID" value="PCG71854.1"/>
    <property type="molecule type" value="Genomic_DNA"/>
</dbReference>
<dbReference type="CDD" id="cd00840">
    <property type="entry name" value="MPP_Mre11_N"/>
    <property type="match status" value="1"/>
</dbReference>
<dbReference type="GO" id="GO:0097552">
    <property type="term" value="P:mitochondrial double-strand break repair via homologous recombination"/>
    <property type="evidence" value="ECO:0007669"/>
    <property type="project" value="TreeGrafter"/>
</dbReference>
<feature type="compositionally biased region" description="Basic residues" evidence="18">
    <location>
        <begin position="545"/>
        <end position="567"/>
    </location>
</feature>
<comment type="similarity">
    <text evidence="4 16">Belongs to the MRE11/RAD32 family.</text>
</comment>
<evidence type="ECO:0000256" key="14">
    <source>
        <dbReference type="ARBA" id="ARBA00023242"/>
    </source>
</evidence>
<evidence type="ECO:0000256" key="12">
    <source>
        <dbReference type="ARBA" id="ARBA00023204"/>
    </source>
</evidence>
<evidence type="ECO:0000256" key="6">
    <source>
        <dbReference type="ARBA" id="ARBA00022722"/>
    </source>
</evidence>
<feature type="compositionally biased region" description="Basic and acidic residues" evidence="18">
    <location>
        <begin position="533"/>
        <end position="543"/>
    </location>
</feature>
<keyword evidence="10 16" id="KW-0378">Hydrolase</keyword>
<keyword evidence="15 16" id="KW-0469">Meiosis</keyword>
<dbReference type="GO" id="GO:0030870">
    <property type="term" value="C:Mre11 complex"/>
    <property type="evidence" value="ECO:0007669"/>
    <property type="project" value="UniProtKB-UniRule"/>
</dbReference>
<evidence type="ECO:0000256" key="18">
    <source>
        <dbReference type="SAM" id="MobiDB-lite"/>
    </source>
</evidence>
<name>A0A2A4JJT4_HELVI</name>
<dbReference type="GO" id="GO:0035861">
    <property type="term" value="C:site of double-strand break"/>
    <property type="evidence" value="ECO:0007669"/>
    <property type="project" value="TreeGrafter"/>
</dbReference>
<gene>
    <name evidence="20" type="ORF">B5V51_1419</name>
</gene>
<evidence type="ECO:0000256" key="2">
    <source>
        <dbReference type="ARBA" id="ARBA00004123"/>
    </source>
</evidence>
<keyword evidence="13 16" id="KW-0464">Manganese</keyword>
<comment type="caution">
    <text evidence="20">The sequence shown here is derived from an EMBL/GenBank/DDBJ whole genome shotgun (WGS) entry which is preliminary data.</text>
</comment>
<evidence type="ECO:0000256" key="4">
    <source>
        <dbReference type="ARBA" id="ARBA00009028"/>
    </source>
</evidence>
<dbReference type="InterPro" id="IPR004843">
    <property type="entry name" value="Calcineurin-like_PHP"/>
</dbReference>
<dbReference type="GO" id="GO:0000014">
    <property type="term" value="F:single-stranded DNA endodeoxyribonuclease activity"/>
    <property type="evidence" value="ECO:0007669"/>
    <property type="project" value="TreeGrafter"/>
</dbReference>
<keyword evidence="12 16" id="KW-0234">DNA repair</keyword>
<dbReference type="Gene3D" id="3.30.110.110">
    <property type="entry name" value="Mre11, capping domain"/>
    <property type="match status" value="1"/>
</dbReference>
<protein>
    <recommendedName>
        <fullName evidence="16">Double-strand break repair protein</fullName>
    </recommendedName>
</protein>
<keyword evidence="9 16" id="KW-0227">DNA damage</keyword>
<comment type="subcellular location">
    <subcellularLocation>
        <location evidence="3">Chromosome</location>
    </subcellularLocation>
    <subcellularLocation>
        <location evidence="2 16">Nucleus</location>
    </subcellularLocation>
</comment>
<dbReference type="InterPro" id="IPR007281">
    <property type="entry name" value="Mre11_DNA-bd"/>
</dbReference>
<dbReference type="GO" id="GO:0030145">
    <property type="term" value="F:manganese ion binding"/>
    <property type="evidence" value="ECO:0007669"/>
    <property type="project" value="UniProtKB-UniRule"/>
</dbReference>
<dbReference type="InterPro" id="IPR029052">
    <property type="entry name" value="Metallo-depent_PP-like"/>
</dbReference>
<reference evidence="20" key="1">
    <citation type="submission" date="2017-09" db="EMBL/GenBank/DDBJ databases">
        <title>Contemporary evolution of a Lepidopteran species, Heliothis virescens, in response to modern agricultural practices.</title>
        <authorList>
            <person name="Fritz M.L."/>
            <person name="Deyonke A.M."/>
            <person name="Papanicolaou A."/>
            <person name="Micinski S."/>
            <person name="Westbrook J."/>
            <person name="Gould F."/>
        </authorList>
    </citation>
    <scope>NUCLEOTIDE SEQUENCE [LARGE SCALE GENOMIC DNA]</scope>
    <source>
        <strain evidence="20">HvINT-</strain>
        <tissue evidence="20">Whole body</tissue>
    </source>
</reference>
<evidence type="ECO:0000256" key="17">
    <source>
        <dbReference type="PIRSR" id="PIRSR000882-1"/>
    </source>
</evidence>
<dbReference type="AlphaFoldDB" id="A0A2A4JJT4"/>
<evidence type="ECO:0000256" key="1">
    <source>
        <dbReference type="ARBA" id="ARBA00001936"/>
    </source>
</evidence>
<keyword evidence="11 16" id="KW-0269">Exonuclease</keyword>
<dbReference type="InterPro" id="IPR003701">
    <property type="entry name" value="Mre11"/>
</dbReference>
<evidence type="ECO:0000256" key="13">
    <source>
        <dbReference type="ARBA" id="ARBA00023211"/>
    </source>
</evidence>
<dbReference type="Pfam" id="PF00149">
    <property type="entry name" value="Metallophos"/>
    <property type="match status" value="1"/>
</dbReference>
<evidence type="ECO:0000256" key="11">
    <source>
        <dbReference type="ARBA" id="ARBA00022839"/>
    </source>
</evidence>
<dbReference type="GO" id="GO:0000723">
    <property type="term" value="P:telomere maintenance"/>
    <property type="evidence" value="ECO:0007669"/>
    <property type="project" value="TreeGrafter"/>
</dbReference>
<keyword evidence="6 16" id="KW-0540">Nuclease</keyword>
<evidence type="ECO:0000256" key="5">
    <source>
        <dbReference type="ARBA" id="ARBA00022454"/>
    </source>
</evidence>
<dbReference type="PANTHER" id="PTHR10139">
    <property type="entry name" value="DOUBLE-STRAND BREAK REPAIR PROTEIN MRE11"/>
    <property type="match status" value="1"/>
</dbReference>
<dbReference type="PIRSF" id="PIRSF000882">
    <property type="entry name" value="DSB_repair_MRE11"/>
    <property type="match status" value="1"/>
</dbReference>
<accession>A0A2A4JJT4</accession>